<feature type="transmembrane region" description="Helical" evidence="1">
    <location>
        <begin position="119"/>
        <end position="140"/>
    </location>
</feature>
<evidence type="ECO:0000313" key="3">
    <source>
        <dbReference type="EnsemblMetazoa" id="CJA32680.1"/>
    </source>
</evidence>
<accession>A0A8R1EC22</accession>
<feature type="signal peptide" evidence="2">
    <location>
        <begin position="1"/>
        <end position="18"/>
    </location>
</feature>
<feature type="chain" id="PRO_5035924167" evidence="2">
    <location>
        <begin position="19"/>
        <end position="221"/>
    </location>
</feature>
<dbReference type="Proteomes" id="UP000005237">
    <property type="component" value="Unassembled WGS sequence"/>
</dbReference>
<evidence type="ECO:0000256" key="2">
    <source>
        <dbReference type="SAM" id="SignalP"/>
    </source>
</evidence>
<evidence type="ECO:0000256" key="1">
    <source>
        <dbReference type="SAM" id="Phobius"/>
    </source>
</evidence>
<sequence length="221" mass="24951">MVCTIMAMCLVSGTMAQAASIPIECTKTGIRINSNYESFEVCIQDYCTTRSRFKWARDGKTDVWIPLAIKTRSHHVTAKIHDGKSIEVFEKDCKAESTCEAIDCTICFQNIANPECSPYWAWTGLGVILYLVGLVIYCCSQVAVPLGRPVKMIWILLKAIFRFVISVIIPSQRKRYLRWPTKATVGLIIISLLMGCQEIDTIHQDRTECTINNNRKNCTNS</sequence>
<protein>
    <submittedName>
        <fullName evidence="3">Uncharacterized protein</fullName>
    </submittedName>
</protein>
<organism evidence="3 4">
    <name type="scientific">Caenorhabditis japonica</name>
    <dbReference type="NCBI Taxonomy" id="281687"/>
    <lineage>
        <taxon>Eukaryota</taxon>
        <taxon>Metazoa</taxon>
        <taxon>Ecdysozoa</taxon>
        <taxon>Nematoda</taxon>
        <taxon>Chromadorea</taxon>
        <taxon>Rhabditida</taxon>
        <taxon>Rhabditina</taxon>
        <taxon>Rhabditomorpha</taxon>
        <taxon>Rhabditoidea</taxon>
        <taxon>Rhabditidae</taxon>
        <taxon>Peloderinae</taxon>
        <taxon>Caenorhabditis</taxon>
    </lineage>
</organism>
<name>A0A8R1EC22_CAEJA</name>
<keyword evidence="2" id="KW-0732">Signal</keyword>
<keyword evidence="4" id="KW-1185">Reference proteome</keyword>
<keyword evidence="1" id="KW-0812">Transmembrane</keyword>
<dbReference type="EnsemblMetazoa" id="CJA32680.1">
    <property type="protein sequence ID" value="CJA32680.1"/>
    <property type="gene ID" value="WBGene00208527"/>
</dbReference>
<proteinExistence type="predicted"/>
<feature type="transmembrane region" description="Helical" evidence="1">
    <location>
        <begin position="152"/>
        <end position="170"/>
    </location>
</feature>
<evidence type="ECO:0000313" key="4">
    <source>
        <dbReference type="Proteomes" id="UP000005237"/>
    </source>
</evidence>
<dbReference type="AlphaFoldDB" id="A0A8R1EC22"/>
<reference evidence="4" key="1">
    <citation type="submission" date="2010-08" db="EMBL/GenBank/DDBJ databases">
        <authorList>
            <consortium name="Caenorhabditis japonica Sequencing Consortium"/>
            <person name="Wilson R.K."/>
        </authorList>
    </citation>
    <scope>NUCLEOTIDE SEQUENCE [LARGE SCALE GENOMIC DNA]</scope>
    <source>
        <strain evidence="4">DF5081</strain>
    </source>
</reference>
<reference evidence="3" key="2">
    <citation type="submission" date="2022-06" db="UniProtKB">
        <authorList>
            <consortium name="EnsemblMetazoa"/>
        </authorList>
    </citation>
    <scope>IDENTIFICATION</scope>
    <source>
        <strain evidence="3">DF5081</strain>
    </source>
</reference>
<keyword evidence="1" id="KW-1133">Transmembrane helix</keyword>
<keyword evidence="1" id="KW-0472">Membrane</keyword>